<evidence type="ECO:0000256" key="1">
    <source>
        <dbReference type="SAM" id="Phobius"/>
    </source>
</evidence>
<dbReference type="EMBL" id="NHON01000060">
    <property type="protein sequence ID" value="OWJ64351.1"/>
    <property type="molecule type" value="Genomic_DNA"/>
</dbReference>
<proteinExistence type="predicted"/>
<sequence length="290" mass="30871">MTGMRDAPGPSRDPADGRHRGQRGFVLILVLVIVGVIAAAALMLLERSRGGVGATADLVEVTKARGLADAGIARLVQALRVEDDPLLKAVTASPLPVPWRFAGAEIRLSFLRESGKADLNAGSLELIQTLLDSLPAEPGLRQQALQQVEAAQRQPAPLPSVLALLPPCQRLTPVARLFEDRFTVLTGSRGISAAGLADEQLRRIPGLTGADIELLRTRPASSSSTDPQLAHLQRFLADEEPVYRLRAEAATPRGARIVREAVILLSARTPTIRILSQRDLGEPAAITCGG</sequence>
<evidence type="ECO:0000313" key="3">
    <source>
        <dbReference type="Proteomes" id="UP000196655"/>
    </source>
</evidence>
<dbReference type="GO" id="GO:0009306">
    <property type="term" value="P:protein secretion"/>
    <property type="evidence" value="ECO:0007669"/>
    <property type="project" value="InterPro"/>
</dbReference>
<dbReference type="InterPro" id="IPR005628">
    <property type="entry name" value="GspK"/>
</dbReference>
<feature type="transmembrane region" description="Helical" evidence="1">
    <location>
        <begin position="24"/>
        <end position="45"/>
    </location>
</feature>
<reference evidence="3" key="1">
    <citation type="submission" date="2017-05" db="EMBL/GenBank/DDBJ databases">
        <authorList>
            <person name="Macchi M."/>
            <person name="Festa S."/>
            <person name="Coppotelli B.M."/>
            <person name="Morelli I.S."/>
        </authorList>
    </citation>
    <scope>NUCLEOTIDE SEQUENCE [LARGE SCALE GENOMIC DNA]</scope>
    <source>
        <strain evidence="3">I</strain>
    </source>
</reference>
<dbReference type="STRING" id="1122125.GCA_000423185_03348"/>
<comment type="caution">
    <text evidence="2">The sequence shown here is derived from an EMBL/GenBank/DDBJ whole genome shotgun (WGS) entry which is preliminary data.</text>
</comment>
<gene>
    <name evidence="2" type="ORF">BWR60_25100</name>
</gene>
<dbReference type="AlphaFoldDB" id="A0A211ZGE8"/>
<evidence type="ECO:0008006" key="4">
    <source>
        <dbReference type="Google" id="ProtNLM"/>
    </source>
</evidence>
<dbReference type="Proteomes" id="UP000196655">
    <property type="component" value="Unassembled WGS sequence"/>
</dbReference>
<keyword evidence="1" id="KW-0812">Transmembrane</keyword>
<keyword evidence="3" id="KW-1185">Reference proteome</keyword>
<dbReference type="PANTHER" id="PTHR38831:SF2">
    <property type="entry name" value="TYPE II SECRETION SYSTEM PROTEIN K"/>
    <property type="match status" value="1"/>
</dbReference>
<dbReference type="PANTHER" id="PTHR38831">
    <property type="entry name" value="TYPE II SECRETION SYSTEM PROTEIN K"/>
    <property type="match status" value="1"/>
</dbReference>
<evidence type="ECO:0000313" key="2">
    <source>
        <dbReference type="EMBL" id="OWJ64351.1"/>
    </source>
</evidence>
<dbReference type="GO" id="GO:0016020">
    <property type="term" value="C:membrane"/>
    <property type="evidence" value="ECO:0007669"/>
    <property type="project" value="InterPro"/>
</dbReference>
<keyword evidence="1" id="KW-0472">Membrane</keyword>
<keyword evidence="1" id="KW-1133">Transmembrane helix</keyword>
<protein>
    <recommendedName>
        <fullName evidence="4">Type II secretion system protein K</fullName>
    </recommendedName>
</protein>
<name>A0A211ZGE8_9PROT</name>
<organism evidence="2 3">
    <name type="scientific">Inquilinus limosus</name>
    <dbReference type="NCBI Taxonomy" id="171674"/>
    <lineage>
        <taxon>Bacteria</taxon>
        <taxon>Pseudomonadati</taxon>
        <taxon>Pseudomonadota</taxon>
        <taxon>Alphaproteobacteria</taxon>
        <taxon>Rhodospirillales</taxon>
        <taxon>Rhodospirillaceae</taxon>
        <taxon>Inquilinus</taxon>
    </lineage>
</organism>
<accession>A0A211ZGE8</accession>